<sequence length="74" mass="8171">MRFTKQDALTFGLGLGAALIIVLGEALIRLEESIVIDLSVWARDLLVGFAGAVGRYLVTRVPEMLTRNYPHGRE</sequence>
<keyword evidence="1" id="KW-1133">Transmembrane helix</keyword>
<protein>
    <submittedName>
        <fullName evidence="2">Uncharacterized protein</fullName>
    </submittedName>
</protein>
<proteinExistence type="predicted"/>
<evidence type="ECO:0000313" key="2">
    <source>
        <dbReference type="EMBL" id="KKM25763.1"/>
    </source>
</evidence>
<gene>
    <name evidence="2" type="ORF">LCGC14_1591690</name>
</gene>
<organism evidence="2">
    <name type="scientific">marine sediment metagenome</name>
    <dbReference type="NCBI Taxonomy" id="412755"/>
    <lineage>
        <taxon>unclassified sequences</taxon>
        <taxon>metagenomes</taxon>
        <taxon>ecological metagenomes</taxon>
    </lineage>
</organism>
<comment type="caution">
    <text evidence="2">The sequence shown here is derived from an EMBL/GenBank/DDBJ whole genome shotgun (WGS) entry which is preliminary data.</text>
</comment>
<name>A0A0F9KUH9_9ZZZZ</name>
<accession>A0A0F9KUH9</accession>
<dbReference type="AlphaFoldDB" id="A0A0F9KUH9"/>
<evidence type="ECO:0000256" key="1">
    <source>
        <dbReference type="SAM" id="Phobius"/>
    </source>
</evidence>
<dbReference type="EMBL" id="LAZR01012647">
    <property type="protein sequence ID" value="KKM25763.1"/>
    <property type="molecule type" value="Genomic_DNA"/>
</dbReference>
<reference evidence="2" key="1">
    <citation type="journal article" date="2015" name="Nature">
        <title>Complex archaea that bridge the gap between prokaryotes and eukaryotes.</title>
        <authorList>
            <person name="Spang A."/>
            <person name="Saw J.H."/>
            <person name="Jorgensen S.L."/>
            <person name="Zaremba-Niedzwiedzka K."/>
            <person name="Martijn J."/>
            <person name="Lind A.E."/>
            <person name="van Eijk R."/>
            <person name="Schleper C."/>
            <person name="Guy L."/>
            <person name="Ettema T.J."/>
        </authorList>
    </citation>
    <scope>NUCLEOTIDE SEQUENCE</scope>
</reference>
<keyword evidence="1" id="KW-0812">Transmembrane</keyword>
<feature type="transmembrane region" description="Helical" evidence="1">
    <location>
        <begin position="40"/>
        <end position="58"/>
    </location>
</feature>
<keyword evidence="1" id="KW-0472">Membrane</keyword>